<sequence length="303" mass="33575">MTVALDVLLPHHRDPEGLARSLASVAAQTWAGPVRAVVLDDGSPPADLARVEALAERVRAEGRLGLLLLRNPVNEGRPRSRNRLLDAAEAPRLAWLDAGDEWYPDKIARQSARLEELLAQGRDPARTWITCGYDMAQGARVQACRQEVGGDQHRALLLGRSLRAYLWTILAPREAFRLAGRFDERLTRLQDLDLFLSFVRAGGRIEAPEDHRPLCRYAKSHRGRSAEEIRACQRIVLARHAADAADLLPELDYRADRLAARVARANGRRLAAARYLAGAALRHPRLASRAALARLGLRPEPAP</sequence>
<comment type="caution">
    <text evidence="2">The sequence shown here is derived from an EMBL/GenBank/DDBJ whole genome shotgun (WGS) entry which is preliminary data.</text>
</comment>
<dbReference type="Gene3D" id="3.90.550.10">
    <property type="entry name" value="Spore Coat Polysaccharide Biosynthesis Protein SpsA, Chain A"/>
    <property type="match status" value="1"/>
</dbReference>
<evidence type="ECO:0000313" key="2">
    <source>
        <dbReference type="EMBL" id="MFC5566397.1"/>
    </source>
</evidence>
<feature type="domain" description="Glycosyltransferase 2-like" evidence="1">
    <location>
        <begin position="7"/>
        <end position="117"/>
    </location>
</feature>
<dbReference type="Pfam" id="PF00535">
    <property type="entry name" value="Glycos_transf_2"/>
    <property type="match status" value="1"/>
</dbReference>
<dbReference type="PANTHER" id="PTHR22916">
    <property type="entry name" value="GLYCOSYLTRANSFERASE"/>
    <property type="match status" value="1"/>
</dbReference>
<dbReference type="InterPro" id="IPR001173">
    <property type="entry name" value="Glyco_trans_2-like"/>
</dbReference>
<dbReference type="SUPFAM" id="SSF53448">
    <property type="entry name" value="Nucleotide-diphospho-sugar transferases"/>
    <property type="match status" value="1"/>
</dbReference>
<evidence type="ECO:0000313" key="3">
    <source>
        <dbReference type="Proteomes" id="UP001596056"/>
    </source>
</evidence>
<proteinExistence type="predicted"/>
<protein>
    <submittedName>
        <fullName evidence="2">Glycosyltransferase family 2 protein</fullName>
    </submittedName>
</protein>
<evidence type="ECO:0000259" key="1">
    <source>
        <dbReference type="Pfam" id="PF00535"/>
    </source>
</evidence>
<organism evidence="2 3">
    <name type="scientific">Rubellimicrobium aerolatum</name>
    <dbReference type="NCBI Taxonomy" id="490979"/>
    <lineage>
        <taxon>Bacteria</taxon>
        <taxon>Pseudomonadati</taxon>
        <taxon>Pseudomonadota</taxon>
        <taxon>Alphaproteobacteria</taxon>
        <taxon>Rhodobacterales</taxon>
        <taxon>Roseobacteraceae</taxon>
        <taxon>Rubellimicrobium</taxon>
    </lineage>
</organism>
<dbReference type="EMBL" id="JBHSNA010000005">
    <property type="protein sequence ID" value="MFC5566397.1"/>
    <property type="molecule type" value="Genomic_DNA"/>
</dbReference>
<dbReference type="CDD" id="cd00761">
    <property type="entry name" value="Glyco_tranf_GTA_type"/>
    <property type="match status" value="1"/>
</dbReference>
<reference evidence="3" key="1">
    <citation type="journal article" date="2019" name="Int. J. Syst. Evol. Microbiol.">
        <title>The Global Catalogue of Microorganisms (GCM) 10K type strain sequencing project: providing services to taxonomists for standard genome sequencing and annotation.</title>
        <authorList>
            <consortium name="The Broad Institute Genomics Platform"/>
            <consortium name="The Broad Institute Genome Sequencing Center for Infectious Disease"/>
            <person name="Wu L."/>
            <person name="Ma J."/>
        </authorList>
    </citation>
    <scope>NUCLEOTIDE SEQUENCE [LARGE SCALE GENOMIC DNA]</scope>
    <source>
        <strain evidence="3">KACC 11588</strain>
    </source>
</reference>
<gene>
    <name evidence="2" type="ORF">ACFPOC_08185</name>
</gene>
<keyword evidence="3" id="KW-1185">Reference proteome</keyword>
<dbReference type="PANTHER" id="PTHR22916:SF3">
    <property type="entry name" value="UDP-GLCNAC:BETAGAL BETA-1,3-N-ACETYLGLUCOSAMINYLTRANSFERASE-LIKE PROTEIN 1"/>
    <property type="match status" value="1"/>
</dbReference>
<dbReference type="Proteomes" id="UP001596056">
    <property type="component" value="Unassembled WGS sequence"/>
</dbReference>
<dbReference type="InterPro" id="IPR029044">
    <property type="entry name" value="Nucleotide-diphossugar_trans"/>
</dbReference>
<accession>A0ABW0SC43</accession>
<dbReference type="RefSeq" id="WP_209840011.1">
    <property type="nucleotide sequence ID" value="NZ_JAGGJP010000006.1"/>
</dbReference>
<name>A0ABW0SC43_9RHOB</name>